<feature type="compositionally biased region" description="Basic residues" evidence="1">
    <location>
        <begin position="108"/>
        <end position="119"/>
    </location>
</feature>
<organism evidence="3">
    <name type="scientific">Bactrocera latifrons</name>
    <name type="common">Malaysian fruit fly</name>
    <name type="synonym">Chaetodacus latifrons</name>
    <dbReference type="NCBI Taxonomy" id="174628"/>
    <lineage>
        <taxon>Eukaryota</taxon>
        <taxon>Metazoa</taxon>
        <taxon>Ecdysozoa</taxon>
        <taxon>Arthropoda</taxon>
        <taxon>Hexapoda</taxon>
        <taxon>Insecta</taxon>
        <taxon>Pterygota</taxon>
        <taxon>Neoptera</taxon>
        <taxon>Endopterygota</taxon>
        <taxon>Diptera</taxon>
        <taxon>Brachycera</taxon>
        <taxon>Muscomorpha</taxon>
        <taxon>Tephritoidea</taxon>
        <taxon>Tephritidae</taxon>
        <taxon>Bactrocera</taxon>
        <taxon>Bactrocera</taxon>
    </lineage>
</organism>
<sequence length="305" mass="33377">MKKQNNNNTNVDADTNGKDIGKDIGAAAGKGGQGARWKFSFLDALSPEERALFEEHAREDDDVPSCSGARLGGTPGAAVAATSATRAIAERCSGSDSGESHRAGPGGGRKRKRRRRGRGGQRPLPEAGQPGGCDDPRRKGSTMKWYLRNLRDADAVKGIRMAVLPLSYPVESLTPEELTVLQDLLTEEVFRGEDYAASFLGVEFRGGMLQVDCVDKASADWLKEYAPTLGGWKGPVLCAKRAEDLPIMHSMTMFPPRCGDKPYEFVLALVKNQNRVLSISSWRVVSKNGGDRRYERMETQPVHRR</sequence>
<evidence type="ECO:0000313" key="3">
    <source>
        <dbReference type="EMBL" id="JAI43210.1"/>
    </source>
</evidence>
<dbReference type="AlphaFoldDB" id="A0A0K8VXE0"/>
<evidence type="ECO:0000256" key="1">
    <source>
        <dbReference type="SAM" id="MobiDB-lite"/>
    </source>
</evidence>
<feature type="compositionally biased region" description="Low complexity" evidence="1">
    <location>
        <begin position="1"/>
        <end position="14"/>
    </location>
</feature>
<feature type="region of interest" description="Disordered" evidence="1">
    <location>
        <begin position="52"/>
        <end position="139"/>
    </location>
</feature>
<proteinExistence type="predicted"/>
<feature type="compositionally biased region" description="Low complexity" evidence="1">
    <location>
        <begin position="76"/>
        <end position="87"/>
    </location>
</feature>
<evidence type="ECO:0000259" key="2">
    <source>
        <dbReference type="Pfam" id="PF16012"/>
    </source>
</evidence>
<feature type="region of interest" description="Disordered" evidence="1">
    <location>
        <begin position="1"/>
        <end position="35"/>
    </location>
</feature>
<dbReference type="InterPro" id="IPR031961">
    <property type="entry name" value="DUF4780"/>
</dbReference>
<reference evidence="3" key="1">
    <citation type="submission" date="2015-06" db="EMBL/GenBank/DDBJ databases">
        <authorList>
            <person name="Hoefler B.C."/>
            <person name="Straight P.D."/>
        </authorList>
    </citation>
    <scope>NUCLEOTIDE SEQUENCE</scope>
</reference>
<name>A0A0K8VXE0_BACLA</name>
<dbReference type="OrthoDB" id="8045787at2759"/>
<protein>
    <recommendedName>
        <fullName evidence="2">DUF4780 domain-containing protein</fullName>
    </recommendedName>
</protein>
<feature type="domain" description="DUF4780" evidence="2">
    <location>
        <begin position="156"/>
        <end position="288"/>
    </location>
</feature>
<dbReference type="Pfam" id="PF16012">
    <property type="entry name" value="DUF4780"/>
    <property type="match status" value="1"/>
</dbReference>
<accession>A0A0K8VXE0</accession>
<gene>
    <name evidence="3" type="ORF">c2_g4_i3</name>
</gene>
<dbReference type="EMBL" id="GDHF01009104">
    <property type="protein sequence ID" value="JAI43210.1"/>
    <property type="molecule type" value="Transcribed_RNA"/>
</dbReference>